<dbReference type="InterPro" id="IPR050889">
    <property type="entry name" value="Dendritic_Spine_Reg/Scaffold"/>
</dbReference>
<dbReference type="InterPro" id="IPR036770">
    <property type="entry name" value="Ankyrin_rpt-contain_sf"/>
</dbReference>
<dbReference type="InterPro" id="IPR025676">
    <property type="entry name" value="Clr5_dom"/>
</dbReference>
<gene>
    <name evidence="5" type="ORF">SPI_03800</name>
</gene>
<evidence type="ECO:0000259" key="4">
    <source>
        <dbReference type="Pfam" id="PF14420"/>
    </source>
</evidence>
<evidence type="ECO:0000256" key="3">
    <source>
        <dbReference type="PROSITE-ProRule" id="PRU00023"/>
    </source>
</evidence>
<organism evidence="5 6">
    <name type="scientific">Niveomyces insectorum RCEF 264</name>
    <dbReference type="NCBI Taxonomy" id="1081102"/>
    <lineage>
        <taxon>Eukaryota</taxon>
        <taxon>Fungi</taxon>
        <taxon>Dikarya</taxon>
        <taxon>Ascomycota</taxon>
        <taxon>Pezizomycotina</taxon>
        <taxon>Sordariomycetes</taxon>
        <taxon>Hypocreomycetidae</taxon>
        <taxon>Hypocreales</taxon>
        <taxon>Cordycipitaceae</taxon>
        <taxon>Niveomyces</taxon>
    </lineage>
</organism>
<dbReference type="Proteomes" id="UP000076874">
    <property type="component" value="Unassembled WGS sequence"/>
</dbReference>
<dbReference type="SUPFAM" id="SSF48403">
    <property type="entry name" value="Ankyrin repeat"/>
    <property type="match status" value="3"/>
</dbReference>
<name>A0A167WD69_9HYPO</name>
<dbReference type="AlphaFoldDB" id="A0A167WD69"/>
<proteinExistence type="predicted"/>
<feature type="repeat" description="ANK" evidence="3">
    <location>
        <begin position="1004"/>
        <end position="1036"/>
    </location>
</feature>
<dbReference type="InterPro" id="IPR002110">
    <property type="entry name" value="Ankyrin_rpt"/>
</dbReference>
<evidence type="ECO:0000313" key="6">
    <source>
        <dbReference type="Proteomes" id="UP000076874"/>
    </source>
</evidence>
<dbReference type="Pfam" id="PF12796">
    <property type="entry name" value="Ank_2"/>
    <property type="match status" value="2"/>
</dbReference>
<dbReference type="STRING" id="1081102.A0A167WD69"/>
<evidence type="ECO:0000256" key="1">
    <source>
        <dbReference type="ARBA" id="ARBA00022737"/>
    </source>
</evidence>
<dbReference type="OrthoDB" id="20872at2759"/>
<feature type="repeat" description="ANK" evidence="3">
    <location>
        <begin position="1109"/>
        <end position="1134"/>
    </location>
</feature>
<dbReference type="Pfam" id="PF14420">
    <property type="entry name" value="Clr5"/>
    <property type="match status" value="1"/>
</dbReference>
<dbReference type="EMBL" id="AZHD01000005">
    <property type="protein sequence ID" value="OAA63637.1"/>
    <property type="molecule type" value="Genomic_DNA"/>
</dbReference>
<dbReference type="PROSITE" id="PS50297">
    <property type="entry name" value="ANK_REP_REGION"/>
    <property type="match status" value="4"/>
</dbReference>
<evidence type="ECO:0000313" key="5">
    <source>
        <dbReference type="EMBL" id="OAA63637.1"/>
    </source>
</evidence>
<feature type="domain" description="Clr5" evidence="4">
    <location>
        <begin position="10"/>
        <end position="69"/>
    </location>
</feature>
<feature type="repeat" description="ANK" evidence="3">
    <location>
        <begin position="1074"/>
        <end position="1106"/>
    </location>
</feature>
<keyword evidence="2 3" id="KW-0040">ANK repeat</keyword>
<evidence type="ECO:0000256" key="2">
    <source>
        <dbReference type="ARBA" id="ARBA00023043"/>
    </source>
</evidence>
<dbReference type="PROSITE" id="PS50088">
    <property type="entry name" value="ANK_REPEAT"/>
    <property type="match status" value="4"/>
</dbReference>
<dbReference type="SMART" id="SM00248">
    <property type="entry name" value="ANK"/>
    <property type="match status" value="12"/>
</dbReference>
<sequence length="1180" mass="129727">MASSSRDIPQELWEQHKETILRLRFREKLPLDETSVSGRNIMQLMRDEHNFHATVSQYEAQFKEWQASKNLKRRDWEAIFPVYDHLKQQGLEPRGPAVTGENVGLFTVDKDGTRDWHLEIRQPDGQYTEYSAEHERPEVPEAPVSSSLVRRDSENNLFDVMSGQPQAGGQNSLPYNTSLAGLHTPQLTEFLPDFASASNECHWEETNGFSRFFLDQDPLEDLSFSGAVALDPLSFGGCEIDNFAPHISPGPLQSQWTLSSDCIESILQSVPLGPELSHIDHGSLARDILEKMESLVCNSFFEEGPGDAFALISCGTTPISEIHKRIIVSIVNNFAGLSDIPPAVILKMLRIDPTMISCLVNGLRSTDLTIAKPLADNLFRIAIAAGDDEAVDIILTTTTGRMNEIDLNQLVCSFQGGSYTPIALASHLCHFGVVEKLLRFGAKVHVHSSHGVHGCALREILWAYNSSRMAARGSSETIRIVGALLASGAEVSMDLLEQAFGNIELRSSELVEMLVQAVPKERYREFFQRRQNGVSLLSYIAKNYENQSINKIIKNLIRSCQATNCAPARAVDYSDVLSELLAVAILNGDPDLTEYLLGHVQPTFWHLTAAIHSRQLELVDRMLKKGTGTRGIAFYSESKFTPGINIEKNRHARKWFPRNRKPTTPLAEAIRLQNTDLIKRLEDRGALAGIFDGTTLEFKAAALALAEVGDVSYLKRLIKSAPNTYILDLNDPIESAIEAGHNEAVTVMITHLARQGVKYGPSCPVGIQMDARLSTHVFDTVLKKQNRDIVEILLEHGFLPEIEGTSVLCEAVRWGDKRIVKDFLQMGCPFSWTTTTFSSASSPEDKPTSPLGLAISRRDAEVVHLLLEWGSDPSELAAAIRVGDEDVMRLLLRHGAEPADEAAFSAALGSGNHALTFALFKAFSSRYPSGKKGFGLRVLREAITSCNARVLDTLLKLKLDVNCLDHSGTMLFLAIRQTEGGNAETIQIVRQLLDAGADFERAFCGQSALLEAVAANNVEVVRLLLGRGSDINRPARRGLKRTPLQQACELGSFPMVQFLLDNGADVNAPPAMNGGATALQLAAIQGGVRIVRLLLEEGADIHAAPAAVHGRTALEGAAEYGRVSVLDLLLQEGAAGYGVEEIKSAREYAKKQDHRGCKERLKLALFRFGDTGGRRARLTL</sequence>
<accession>A0A167WD69</accession>
<reference evidence="5 6" key="1">
    <citation type="journal article" date="2016" name="Genome Biol. Evol.">
        <title>Divergent and convergent evolution of fungal pathogenicity.</title>
        <authorList>
            <person name="Shang Y."/>
            <person name="Xiao G."/>
            <person name="Zheng P."/>
            <person name="Cen K."/>
            <person name="Zhan S."/>
            <person name="Wang C."/>
        </authorList>
    </citation>
    <scope>NUCLEOTIDE SEQUENCE [LARGE SCALE GENOMIC DNA]</scope>
    <source>
        <strain evidence="5 6">RCEF 264</strain>
    </source>
</reference>
<protein>
    <submittedName>
        <fullName evidence="5">Ankyrin repeat-containing domain protein</fullName>
    </submittedName>
</protein>
<dbReference type="PANTHER" id="PTHR24166">
    <property type="entry name" value="ROLLING PEBBLES, ISOFORM B"/>
    <property type="match status" value="1"/>
</dbReference>
<keyword evidence="6" id="KW-1185">Reference proteome</keyword>
<keyword evidence="1" id="KW-0677">Repeat</keyword>
<comment type="caution">
    <text evidence="5">The sequence shown here is derived from an EMBL/GenBank/DDBJ whole genome shotgun (WGS) entry which is preliminary data.</text>
</comment>
<dbReference type="Gene3D" id="1.25.40.20">
    <property type="entry name" value="Ankyrin repeat-containing domain"/>
    <property type="match status" value="3"/>
</dbReference>
<dbReference type="PANTHER" id="PTHR24166:SF48">
    <property type="entry name" value="PROTEIN VAPYRIN"/>
    <property type="match status" value="1"/>
</dbReference>
<feature type="repeat" description="ANK" evidence="3">
    <location>
        <begin position="1039"/>
        <end position="1071"/>
    </location>
</feature>